<evidence type="ECO:0000313" key="4">
    <source>
        <dbReference type="Proteomes" id="UP000277890"/>
    </source>
</evidence>
<evidence type="ECO:0000313" key="3">
    <source>
        <dbReference type="EMBL" id="RSJ84693.1"/>
    </source>
</evidence>
<protein>
    <recommendedName>
        <fullName evidence="5">Lipoprotein</fullName>
    </recommendedName>
</protein>
<feature type="signal peptide" evidence="2">
    <location>
        <begin position="1"/>
        <end position="22"/>
    </location>
</feature>
<feature type="compositionally biased region" description="Low complexity" evidence="1">
    <location>
        <begin position="27"/>
        <end position="39"/>
    </location>
</feature>
<dbReference type="Proteomes" id="UP000277890">
    <property type="component" value="Unassembled WGS sequence"/>
</dbReference>
<feature type="region of interest" description="Disordered" evidence="1">
    <location>
        <begin position="27"/>
        <end position="64"/>
    </location>
</feature>
<comment type="caution">
    <text evidence="3">The sequence shown here is derived from an EMBL/GenBank/DDBJ whole genome shotgun (WGS) entry which is preliminary data.</text>
</comment>
<dbReference type="AlphaFoldDB" id="A0A3R9M153"/>
<dbReference type="PROSITE" id="PS51257">
    <property type="entry name" value="PROKAR_LIPOPROTEIN"/>
    <property type="match status" value="1"/>
</dbReference>
<accession>A0A3R9M153</accession>
<proteinExistence type="predicted"/>
<name>A0A3R9M153_STRCR</name>
<reference evidence="3 4" key="1">
    <citation type="submission" date="2018-11" db="EMBL/GenBank/DDBJ databases">
        <title>Species Designations Belie Phenotypic and Genotypic Heterogeneity in Oral Streptococci.</title>
        <authorList>
            <person name="Velsko I."/>
        </authorList>
    </citation>
    <scope>NUCLEOTIDE SEQUENCE [LARGE SCALE GENOMIC DNA]</scope>
    <source>
        <strain evidence="3 4">A54</strain>
    </source>
</reference>
<evidence type="ECO:0000256" key="1">
    <source>
        <dbReference type="SAM" id="MobiDB-lite"/>
    </source>
</evidence>
<feature type="chain" id="PRO_5039289691" description="Lipoprotein" evidence="2">
    <location>
        <begin position="23"/>
        <end position="213"/>
    </location>
</feature>
<evidence type="ECO:0000256" key="2">
    <source>
        <dbReference type="SAM" id="SignalP"/>
    </source>
</evidence>
<organism evidence="3 4">
    <name type="scientific">Streptococcus cristatus</name>
    <dbReference type="NCBI Taxonomy" id="45634"/>
    <lineage>
        <taxon>Bacteria</taxon>
        <taxon>Bacillati</taxon>
        <taxon>Bacillota</taxon>
        <taxon>Bacilli</taxon>
        <taxon>Lactobacillales</taxon>
        <taxon>Streptococcaceae</taxon>
        <taxon>Streptococcus</taxon>
    </lineage>
</organism>
<sequence length="213" mass="23763">MKKKYFLLSLTILAGLSLSSCSLIKSYSSRKPSDSSSRVSLRDDSDTSSSSSRDKKTSKTTGTQRVGSDDYGYISIPDNWIKFTDLDGGDSIQYTDGSAYNIVTMNGYTREKAHVQDGETFNAELIAQRLAYSWNDNKDVEKMWGAKSTVSGNEAFQLNVIMKSGQLVVSWVFQKDDKVYLISFEGDRKTLASVISYIEETWSLDEKGPTNNI</sequence>
<evidence type="ECO:0008006" key="5">
    <source>
        <dbReference type="Google" id="ProtNLM"/>
    </source>
</evidence>
<dbReference type="EMBL" id="RJPQ01000012">
    <property type="protein sequence ID" value="RSJ84693.1"/>
    <property type="molecule type" value="Genomic_DNA"/>
</dbReference>
<keyword evidence="2" id="KW-0732">Signal</keyword>
<gene>
    <name evidence="3" type="ORF">D8794_08655</name>
</gene>